<keyword evidence="2" id="KW-0645">Protease</keyword>
<dbReference type="GO" id="GO:0004222">
    <property type="term" value="F:metalloendopeptidase activity"/>
    <property type="evidence" value="ECO:0007669"/>
    <property type="project" value="InterPro"/>
</dbReference>
<dbReference type="SUPFAM" id="SSF55486">
    <property type="entry name" value="Metalloproteases ('zincins'), catalytic domain"/>
    <property type="match status" value="1"/>
</dbReference>
<dbReference type="Gene3D" id="3.40.390.10">
    <property type="entry name" value="Collagenase (Catalytic Domain)"/>
    <property type="match status" value="1"/>
</dbReference>
<gene>
    <name evidence="11" type="ORF">OESDEN_09569</name>
</gene>
<dbReference type="InterPro" id="IPR017050">
    <property type="entry name" value="Metallopeptidase_nem"/>
</dbReference>
<dbReference type="PANTHER" id="PTHR10127">
    <property type="entry name" value="DISCOIDIN, CUB, EGF, LAMININ , AND ZINC METALLOPROTEASE DOMAIN CONTAINING"/>
    <property type="match status" value="1"/>
</dbReference>
<dbReference type="GO" id="GO:0018996">
    <property type="term" value="P:molting cycle, collagen and cuticulin-based cuticle"/>
    <property type="evidence" value="ECO:0007669"/>
    <property type="project" value="InterPro"/>
</dbReference>
<dbReference type="EMBL" id="KN552875">
    <property type="protein sequence ID" value="KHJ90583.1"/>
    <property type="molecule type" value="Genomic_DNA"/>
</dbReference>
<reference evidence="11 12" key="1">
    <citation type="submission" date="2014-03" db="EMBL/GenBank/DDBJ databases">
        <title>Draft genome of the hookworm Oesophagostomum dentatum.</title>
        <authorList>
            <person name="Mitreva M."/>
        </authorList>
    </citation>
    <scope>NUCLEOTIDE SEQUENCE [LARGE SCALE GENOMIC DNA]</scope>
    <source>
        <strain evidence="11 12">OD-Hann</strain>
    </source>
</reference>
<dbReference type="MEROPS" id="M12.310"/>
<sequence length="244" mass="27196">MLNTANIEPSWLDQFAKETTATNENYGITYDYGSIMHYGALSATKNGKPSMVPYDKKYIETLGSPFVSFYELLMLNTHYKCLDKCKADRSAAQCKMGGFPHPRDCSKCICPSGYGGKLCDQKPTGCGSVLKAGEKYQTLEDTVGSRTSGTLEREDFAKCYYWIQAPTGRKIEVKFVSFTDGVALDGCPYAGVEIKTHADQRMTGYRFCNPDDAGLRLLSSSNIVPVITYNRIYQTTTVLQYRLI</sequence>
<dbReference type="PIRSF" id="PIRSF036365">
    <property type="entry name" value="Astacin_nematoda"/>
    <property type="match status" value="1"/>
</dbReference>
<keyword evidence="4" id="KW-0378">Hydrolase</keyword>
<dbReference type="InterPro" id="IPR024079">
    <property type="entry name" value="MetalloPept_cat_dom_sf"/>
</dbReference>
<dbReference type="Proteomes" id="UP000053660">
    <property type="component" value="Unassembled WGS sequence"/>
</dbReference>
<feature type="domain" description="Peptidase M12A" evidence="10">
    <location>
        <begin position="1"/>
        <end position="86"/>
    </location>
</feature>
<dbReference type="InterPro" id="IPR035914">
    <property type="entry name" value="Sperma_CUB_dom_sf"/>
</dbReference>
<dbReference type="AlphaFoldDB" id="A0A0B1SZ64"/>
<dbReference type="InterPro" id="IPR001506">
    <property type="entry name" value="Peptidase_M12A"/>
</dbReference>
<dbReference type="OrthoDB" id="5819035at2759"/>
<dbReference type="PROSITE" id="PS01180">
    <property type="entry name" value="CUB"/>
    <property type="match status" value="1"/>
</dbReference>
<evidence type="ECO:0000256" key="6">
    <source>
        <dbReference type="ARBA" id="ARBA00023049"/>
    </source>
</evidence>
<keyword evidence="3" id="KW-0479">Metal-binding</keyword>
<keyword evidence="7" id="KW-1015">Disulfide bond</keyword>
<name>A0A0B1SZ64_OESDE</name>
<evidence type="ECO:0000256" key="8">
    <source>
        <dbReference type="PROSITE-ProRule" id="PRU00059"/>
    </source>
</evidence>
<evidence type="ECO:0000313" key="11">
    <source>
        <dbReference type="EMBL" id="KHJ90583.1"/>
    </source>
</evidence>
<keyword evidence="5" id="KW-0862">Zinc</keyword>
<dbReference type="InterPro" id="IPR000859">
    <property type="entry name" value="CUB_dom"/>
</dbReference>
<evidence type="ECO:0000256" key="5">
    <source>
        <dbReference type="ARBA" id="ARBA00022833"/>
    </source>
</evidence>
<keyword evidence="1" id="KW-0245">EGF-like domain</keyword>
<dbReference type="GO" id="GO:0006508">
    <property type="term" value="P:proteolysis"/>
    <property type="evidence" value="ECO:0007669"/>
    <property type="project" value="UniProtKB-KW"/>
</dbReference>
<keyword evidence="6" id="KW-0482">Metalloprotease</keyword>
<dbReference type="GO" id="GO:0046872">
    <property type="term" value="F:metal ion binding"/>
    <property type="evidence" value="ECO:0007669"/>
    <property type="project" value="UniProtKB-KW"/>
</dbReference>
<evidence type="ECO:0000256" key="3">
    <source>
        <dbReference type="ARBA" id="ARBA00022723"/>
    </source>
</evidence>
<evidence type="ECO:0000256" key="2">
    <source>
        <dbReference type="ARBA" id="ARBA00022670"/>
    </source>
</evidence>
<feature type="domain" description="CUB" evidence="9">
    <location>
        <begin position="126"/>
        <end position="244"/>
    </location>
</feature>
<dbReference type="Pfam" id="PF01400">
    <property type="entry name" value="Astacin"/>
    <property type="match status" value="1"/>
</dbReference>
<evidence type="ECO:0000256" key="4">
    <source>
        <dbReference type="ARBA" id="ARBA00022801"/>
    </source>
</evidence>
<proteinExistence type="predicted"/>
<evidence type="ECO:0000313" key="12">
    <source>
        <dbReference type="Proteomes" id="UP000053660"/>
    </source>
</evidence>
<organism evidence="11 12">
    <name type="scientific">Oesophagostomum dentatum</name>
    <name type="common">Nodular worm</name>
    <dbReference type="NCBI Taxonomy" id="61180"/>
    <lineage>
        <taxon>Eukaryota</taxon>
        <taxon>Metazoa</taxon>
        <taxon>Ecdysozoa</taxon>
        <taxon>Nematoda</taxon>
        <taxon>Chromadorea</taxon>
        <taxon>Rhabditida</taxon>
        <taxon>Rhabditina</taxon>
        <taxon>Rhabditomorpha</taxon>
        <taxon>Strongyloidea</taxon>
        <taxon>Strongylidae</taxon>
        <taxon>Oesophagostomum</taxon>
    </lineage>
</organism>
<evidence type="ECO:0000259" key="10">
    <source>
        <dbReference type="PROSITE" id="PS51864"/>
    </source>
</evidence>
<evidence type="ECO:0000256" key="7">
    <source>
        <dbReference type="ARBA" id="ARBA00023157"/>
    </source>
</evidence>
<dbReference type="Gene3D" id="2.60.120.290">
    <property type="entry name" value="Spermadhesin, CUB domain"/>
    <property type="match status" value="1"/>
</dbReference>
<evidence type="ECO:0000259" key="9">
    <source>
        <dbReference type="PROSITE" id="PS01180"/>
    </source>
</evidence>
<accession>A0A0B1SZ64</accession>
<evidence type="ECO:0000256" key="1">
    <source>
        <dbReference type="ARBA" id="ARBA00022536"/>
    </source>
</evidence>
<protein>
    <submittedName>
        <fullName evidence="11">Astacin</fullName>
    </submittedName>
</protein>
<dbReference type="SUPFAM" id="SSF49854">
    <property type="entry name" value="Spermadhesin, CUB domain"/>
    <property type="match status" value="1"/>
</dbReference>
<dbReference type="PROSITE" id="PS51864">
    <property type="entry name" value="ASTACIN"/>
    <property type="match status" value="1"/>
</dbReference>
<comment type="caution">
    <text evidence="8">Lacks conserved residue(s) required for the propagation of feature annotation.</text>
</comment>
<dbReference type="PANTHER" id="PTHR10127:SF793">
    <property type="entry name" value="ZINC METALLOPROTEINASE NAS-31"/>
    <property type="match status" value="1"/>
</dbReference>
<keyword evidence="12" id="KW-1185">Reference proteome</keyword>